<dbReference type="EMBL" id="JADFFM010000002">
    <property type="protein sequence ID" value="MBE9667366.1"/>
    <property type="molecule type" value="Genomic_DNA"/>
</dbReference>
<evidence type="ECO:0000259" key="1">
    <source>
        <dbReference type="Pfam" id="PF14344"/>
    </source>
</evidence>
<protein>
    <submittedName>
        <fullName evidence="2">DUF4397 domain-containing protein</fullName>
    </submittedName>
</protein>
<dbReference type="InterPro" id="IPR025510">
    <property type="entry name" value="DUF4397"/>
</dbReference>
<evidence type="ECO:0000313" key="3">
    <source>
        <dbReference type="Proteomes" id="UP000632774"/>
    </source>
</evidence>
<accession>A0ABR9XJC3</accession>
<dbReference type="PROSITE" id="PS51257">
    <property type="entry name" value="PROKAR_LIPOPROTEIN"/>
    <property type="match status" value="1"/>
</dbReference>
<dbReference type="Pfam" id="PF14344">
    <property type="entry name" value="DUF4397"/>
    <property type="match status" value="1"/>
</dbReference>
<dbReference type="Proteomes" id="UP000632774">
    <property type="component" value="Unassembled WGS sequence"/>
</dbReference>
<dbReference type="RefSeq" id="WP_194106836.1">
    <property type="nucleotide sequence ID" value="NZ_JADFFM010000002.1"/>
</dbReference>
<feature type="domain" description="DUF4397" evidence="1">
    <location>
        <begin position="83"/>
        <end position="174"/>
    </location>
</feature>
<gene>
    <name evidence="2" type="ORF">IRJ18_13425</name>
</gene>
<reference evidence="2 3" key="1">
    <citation type="submission" date="2020-10" db="EMBL/GenBank/DDBJ databases">
        <title>Mucilaginibacter mali sp. nov., isolated from rhizosphere soil of apple orchard.</title>
        <authorList>
            <person name="Lee J.-S."/>
            <person name="Kim H.S."/>
            <person name="Kim J.-S."/>
        </authorList>
    </citation>
    <scope>NUCLEOTIDE SEQUENCE [LARGE SCALE GENOMIC DNA]</scope>
    <source>
        <strain evidence="2 3">KCTC 23157</strain>
    </source>
</reference>
<evidence type="ECO:0000313" key="2">
    <source>
        <dbReference type="EMBL" id="MBE9667366.1"/>
    </source>
</evidence>
<organism evidence="2 3">
    <name type="scientific">Mucilaginibacter boryungensis</name>
    <dbReference type="NCBI Taxonomy" id="768480"/>
    <lineage>
        <taxon>Bacteria</taxon>
        <taxon>Pseudomonadati</taxon>
        <taxon>Bacteroidota</taxon>
        <taxon>Sphingobacteriia</taxon>
        <taxon>Sphingobacteriales</taxon>
        <taxon>Sphingobacteriaceae</taxon>
        <taxon>Mucilaginibacter</taxon>
    </lineage>
</organism>
<comment type="caution">
    <text evidence="2">The sequence shown here is derived from an EMBL/GenBank/DDBJ whole genome shotgun (WGS) entry which is preliminary data.</text>
</comment>
<name>A0ABR9XJC3_9SPHI</name>
<keyword evidence="3" id="KW-1185">Reference proteome</keyword>
<proteinExistence type="predicted"/>
<sequence length="267" mass="28697">MKKIFLIPFCALAALLIVASCKKGVTDYGDEVKLTGDEAVLRINYVSQYANNRAIVIKVNDQAISQPITARTPFPGGGYNTGGGNTADFLAVTAGTVKVSIVQPKKIYDGTDSLVLFTGTFQLEPQKNYVVHISDTLANTKALLTTENLTRPDTATCRMHLVNLMPNVPAIDLYYGTATTTDQSSDSLLVSNVAFMQNSADFLIPKTATNKTFKVRATGAAKTSTTVLASYSSTSVPANQRVFTAFASGYSGKTNTQKPYISFFLVK</sequence>